<evidence type="ECO:0000256" key="2">
    <source>
        <dbReference type="SAM" id="MobiDB-lite"/>
    </source>
</evidence>
<reference evidence="4" key="1">
    <citation type="submission" date="2023-03" db="EMBL/GenBank/DDBJ databases">
        <title>Massive genome expansion in bonnet fungi (Mycena s.s.) driven by repeated elements and novel gene families across ecological guilds.</title>
        <authorList>
            <consortium name="Lawrence Berkeley National Laboratory"/>
            <person name="Harder C.B."/>
            <person name="Miyauchi S."/>
            <person name="Viragh M."/>
            <person name="Kuo A."/>
            <person name="Thoen E."/>
            <person name="Andreopoulos B."/>
            <person name="Lu D."/>
            <person name="Skrede I."/>
            <person name="Drula E."/>
            <person name="Henrissat B."/>
            <person name="Morin E."/>
            <person name="Kohler A."/>
            <person name="Barry K."/>
            <person name="LaButti K."/>
            <person name="Morin E."/>
            <person name="Salamov A."/>
            <person name="Lipzen A."/>
            <person name="Mereny Z."/>
            <person name="Hegedus B."/>
            <person name="Baldrian P."/>
            <person name="Stursova M."/>
            <person name="Weitz H."/>
            <person name="Taylor A."/>
            <person name="Grigoriev I.V."/>
            <person name="Nagy L.G."/>
            <person name="Martin F."/>
            <person name="Kauserud H."/>
        </authorList>
    </citation>
    <scope>NUCLEOTIDE SEQUENCE</scope>
    <source>
        <strain evidence="4">9144</strain>
    </source>
</reference>
<organism evidence="4 5">
    <name type="scientific">Mycena pura</name>
    <dbReference type="NCBI Taxonomy" id="153505"/>
    <lineage>
        <taxon>Eukaryota</taxon>
        <taxon>Fungi</taxon>
        <taxon>Dikarya</taxon>
        <taxon>Basidiomycota</taxon>
        <taxon>Agaricomycotina</taxon>
        <taxon>Agaricomycetes</taxon>
        <taxon>Agaricomycetidae</taxon>
        <taxon>Agaricales</taxon>
        <taxon>Marasmiineae</taxon>
        <taxon>Mycenaceae</taxon>
        <taxon>Mycena</taxon>
    </lineage>
</organism>
<comment type="caution">
    <text evidence="4">The sequence shown here is derived from an EMBL/GenBank/DDBJ whole genome shotgun (WGS) entry which is preliminary data.</text>
</comment>
<evidence type="ECO:0000313" key="5">
    <source>
        <dbReference type="Proteomes" id="UP001219525"/>
    </source>
</evidence>
<sequence length="376" mass="42842">MADFSYYVSTVEDLGVPLPAEVNVSTYNSWLQSVTRPMQEQAELQKLGKKLAKKLARKTVKTAMKAMKAIQKEDLGVHLSAEEQLAIRKETAVQISAEEQTTMHNLTNRASFKSVHGLPVWHPTVEDALIKGLYAYEQLHGEHEHGKRGSRNKFISNFIMEETKLARTTQQISSRLQQICCDTKDEGIRRSIRRFFRLSRRPRPMLRVQSKENTETGCREEEETEENPETPDYEEETTNVGFIALLIMWYSSMYEQTTSYSSLADWNQPSAPPHFTITSYSSLAHWNQLPHSSLAHWNQPSAPPHFTITSYSSLAHWNQLPHSSLAHWNQLPAPHLVDVERIGHQIPEDYTGFNSIDLHSTSFLTKSSSAVGTPSY</sequence>
<keyword evidence="5" id="KW-1185">Reference proteome</keyword>
<dbReference type="Gene3D" id="6.10.20.40">
    <property type="entry name" value="TEA/ATTS domain"/>
    <property type="match status" value="1"/>
</dbReference>
<dbReference type="AlphaFoldDB" id="A0AAD6Y7E7"/>
<dbReference type="SMART" id="SM00426">
    <property type="entry name" value="TEA"/>
    <property type="match status" value="1"/>
</dbReference>
<feature type="compositionally biased region" description="Basic and acidic residues" evidence="2">
    <location>
        <begin position="209"/>
        <end position="219"/>
    </location>
</feature>
<dbReference type="InterPro" id="IPR000818">
    <property type="entry name" value="TEA/ATTS_dom"/>
</dbReference>
<dbReference type="Pfam" id="PF01285">
    <property type="entry name" value="TEA"/>
    <property type="match status" value="1"/>
</dbReference>
<accession>A0AAD6Y7E7</accession>
<dbReference type="EMBL" id="JARJCW010000096">
    <property type="protein sequence ID" value="KAJ7194700.1"/>
    <property type="molecule type" value="Genomic_DNA"/>
</dbReference>
<name>A0AAD6Y7E7_9AGAR</name>
<protein>
    <recommendedName>
        <fullName evidence="3">TEA domain-containing protein</fullName>
    </recommendedName>
</protein>
<comment type="similarity">
    <text evidence="1">Belongs to the TEC1 family.</text>
</comment>
<proteinExistence type="inferred from homology"/>
<dbReference type="InterPro" id="IPR038096">
    <property type="entry name" value="TEA/ATTS_sf"/>
</dbReference>
<evidence type="ECO:0000256" key="1">
    <source>
        <dbReference type="ARBA" id="ARBA00008421"/>
    </source>
</evidence>
<evidence type="ECO:0000313" key="4">
    <source>
        <dbReference type="EMBL" id="KAJ7194700.1"/>
    </source>
</evidence>
<dbReference type="GO" id="GO:0003700">
    <property type="term" value="F:DNA-binding transcription factor activity"/>
    <property type="evidence" value="ECO:0007669"/>
    <property type="project" value="InterPro"/>
</dbReference>
<evidence type="ECO:0000259" key="3">
    <source>
        <dbReference type="SMART" id="SM00426"/>
    </source>
</evidence>
<feature type="region of interest" description="Disordered" evidence="2">
    <location>
        <begin position="209"/>
        <end position="235"/>
    </location>
</feature>
<feature type="domain" description="TEA" evidence="3">
    <location>
        <begin position="113"/>
        <end position="179"/>
    </location>
</feature>
<feature type="compositionally biased region" description="Acidic residues" evidence="2">
    <location>
        <begin position="220"/>
        <end position="235"/>
    </location>
</feature>
<gene>
    <name evidence="4" type="ORF">GGX14DRAFT_404488</name>
</gene>
<dbReference type="Proteomes" id="UP001219525">
    <property type="component" value="Unassembled WGS sequence"/>
</dbReference>